<sequence length="101" mass="11062">MITITAVIRAVEGSEDALEEALRDVAAYVRDHEPDTVGFFVSRSLGEPTIFTTYERFVDEAAKDRHNASPATARFFEAAKTLVAPPVDLFTSVEVASRDDA</sequence>
<dbReference type="RefSeq" id="WP_340328010.1">
    <property type="nucleotide sequence ID" value="NZ_JAZHOF010000001.1"/>
</dbReference>
<dbReference type="Pfam" id="PF03992">
    <property type="entry name" value="ABM"/>
    <property type="match status" value="1"/>
</dbReference>
<evidence type="ECO:0000313" key="2">
    <source>
        <dbReference type="EMBL" id="MEJ8570278.1"/>
    </source>
</evidence>
<dbReference type="EMBL" id="JAZHOF010000001">
    <property type="protein sequence ID" value="MEJ8570278.1"/>
    <property type="molecule type" value="Genomic_DNA"/>
</dbReference>
<evidence type="ECO:0000259" key="1">
    <source>
        <dbReference type="PROSITE" id="PS51725"/>
    </source>
</evidence>
<proteinExistence type="predicted"/>
<dbReference type="AlphaFoldDB" id="A0AAW9RJ51"/>
<feature type="domain" description="ABM" evidence="1">
    <location>
        <begin position="2"/>
        <end position="95"/>
    </location>
</feature>
<comment type="caution">
    <text evidence="2">The sequence shown here is derived from an EMBL/GenBank/DDBJ whole genome shotgun (WGS) entry which is preliminary data.</text>
</comment>
<protein>
    <submittedName>
        <fullName evidence="2">Antibiotic biosynthesis monooxygenase</fullName>
    </submittedName>
</protein>
<dbReference type="GO" id="GO:0004497">
    <property type="term" value="F:monooxygenase activity"/>
    <property type="evidence" value="ECO:0007669"/>
    <property type="project" value="UniProtKB-KW"/>
</dbReference>
<gene>
    <name evidence="2" type="ORF">V3328_02235</name>
</gene>
<dbReference type="InterPro" id="IPR007138">
    <property type="entry name" value="ABM_dom"/>
</dbReference>
<keyword evidence="3" id="KW-1185">Reference proteome</keyword>
<dbReference type="Gene3D" id="3.30.70.100">
    <property type="match status" value="1"/>
</dbReference>
<keyword evidence="2" id="KW-0503">Monooxygenase</keyword>
<dbReference type="SUPFAM" id="SSF54909">
    <property type="entry name" value="Dimeric alpha+beta barrel"/>
    <property type="match status" value="1"/>
</dbReference>
<dbReference type="InterPro" id="IPR011008">
    <property type="entry name" value="Dimeric_a/b-barrel"/>
</dbReference>
<evidence type="ECO:0000313" key="3">
    <source>
        <dbReference type="Proteomes" id="UP001378188"/>
    </source>
</evidence>
<accession>A0AAW9RJ51</accession>
<dbReference type="PROSITE" id="PS51725">
    <property type="entry name" value="ABM"/>
    <property type="match status" value="1"/>
</dbReference>
<keyword evidence="2" id="KW-0560">Oxidoreductase</keyword>
<name>A0AAW9RJ51_9HYPH</name>
<organism evidence="2 3">
    <name type="scientific">Microbaculum marinum</name>
    <dbReference type="NCBI Taxonomy" id="1764581"/>
    <lineage>
        <taxon>Bacteria</taxon>
        <taxon>Pseudomonadati</taxon>
        <taxon>Pseudomonadota</taxon>
        <taxon>Alphaproteobacteria</taxon>
        <taxon>Hyphomicrobiales</taxon>
        <taxon>Tepidamorphaceae</taxon>
        <taxon>Microbaculum</taxon>
    </lineage>
</organism>
<dbReference type="Proteomes" id="UP001378188">
    <property type="component" value="Unassembled WGS sequence"/>
</dbReference>
<reference evidence="2 3" key="1">
    <citation type="submission" date="2024-02" db="EMBL/GenBank/DDBJ databases">
        <title>Genome analysis and characterization of Microbaculum marinisediminis sp. nov., isolated from marine sediment.</title>
        <authorList>
            <person name="Du Z.-J."/>
            <person name="Ye Y.-Q."/>
            <person name="Zhang Z.-R."/>
            <person name="Yuan S.-M."/>
            <person name="Zhang X.-Y."/>
        </authorList>
    </citation>
    <scope>NUCLEOTIDE SEQUENCE [LARGE SCALE GENOMIC DNA]</scope>
    <source>
        <strain evidence="2 3">SDUM1044001</strain>
    </source>
</reference>